<dbReference type="WBParaSite" id="nRc.2.0.1.t06242-RA">
    <property type="protein sequence ID" value="nRc.2.0.1.t06242-RA"/>
    <property type="gene ID" value="nRc.2.0.1.g06242"/>
</dbReference>
<protein>
    <submittedName>
        <fullName evidence="3">Uncharacterized protein</fullName>
    </submittedName>
</protein>
<feature type="compositionally biased region" description="Low complexity" evidence="1">
    <location>
        <begin position="143"/>
        <end position="169"/>
    </location>
</feature>
<accession>A0A915HXE2</accession>
<organism evidence="2 3">
    <name type="scientific">Romanomermis culicivorax</name>
    <name type="common">Nematode worm</name>
    <dbReference type="NCBI Taxonomy" id="13658"/>
    <lineage>
        <taxon>Eukaryota</taxon>
        <taxon>Metazoa</taxon>
        <taxon>Ecdysozoa</taxon>
        <taxon>Nematoda</taxon>
        <taxon>Enoplea</taxon>
        <taxon>Dorylaimia</taxon>
        <taxon>Mermithida</taxon>
        <taxon>Mermithoidea</taxon>
        <taxon>Mermithidae</taxon>
        <taxon>Romanomermis</taxon>
    </lineage>
</organism>
<name>A0A915HXE2_ROMCU</name>
<dbReference type="AlphaFoldDB" id="A0A915HXE2"/>
<feature type="compositionally biased region" description="Low complexity" evidence="1">
    <location>
        <begin position="58"/>
        <end position="68"/>
    </location>
</feature>
<feature type="region of interest" description="Disordered" evidence="1">
    <location>
        <begin position="24"/>
        <end position="93"/>
    </location>
</feature>
<evidence type="ECO:0000256" key="1">
    <source>
        <dbReference type="SAM" id="MobiDB-lite"/>
    </source>
</evidence>
<proteinExistence type="predicted"/>
<reference evidence="3" key="1">
    <citation type="submission" date="2022-11" db="UniProtKB">
        <authorList>
            <consortium name="WormBaseParasite"/>
        </authorList>
    </citation>
    <scope>IDENTIFICATION</scope>
</reference>
<feature type="compositionally biased region" description="Polar residues" evidence="1">
    <location>
        <begin position="170"/>
        <end position="182"/>
    </location>
</feature>
<feature type="compositionally biased region" description="Basic and acidic residues" evidence="1">
    <location>
        <begin position="24"/>
        <end position="51"/>
    </location>
</feature>
<sequence length="182" mass="20589">MAIEREAAQRRQAEIERERRIREMKEREAQRRRQFEERRKALQDQETERRMKIMAKYTSSTSSINSSNCGNVNQKSASTTPHIIFSPQKRKTATAPVYAFGSSTPRTLSYLEKLKSDMKAYDARLKSAPSTISSAIKGSGIDQSQRASSSLSRQSHQATPTRTNTTQRTISSANLNGRKSET</sequence>
<feature type="region of interest" description="Disordered" evidence="1">
    <location>
        <begin position="125"/>
        <end position="182"/>
    </location>
</feature>
<evidence type="ECO:0000313" key="3">
    <source>
        <dbReference type="WBParaSite" id="nRc.2.0.1.t06242-RA"/>
    </source>
</evidence>
<evidence type="ECO:0000313" key="2">
    <source>
        <dbReference type="Proteomes" id="UP000887565"/>
    </source>
</evidence>
<keyword evidence="2" id="KW-1185">Reference proteome</keyword>
<dbReference type="Proteomes" id="UP000887565">
    <property type="component" value="Unplaced"/>
</dbReference>
<feature type="compositionally biased region" description="Polar residues" evidence="1">
    <location>
        <begin position="69"/>
        <end position="81"/>
    </location>
</feature>